<dbReference type="Gene3D" id="3.40.50.720">
    <property type="entry name" value="NAD(P)-binding Rossmann-like Domain"/>
    <property type="match status" value="1"/>
</dbReference>
<dbReference type="Pfam" id="PF13561">
    <property type="entry name" value="adh_short_C2"/>
    <property type="match status" value="1"/>
</dbReference>
<dbReference type="Proteomes" id="UP000555393">
    <property type="component" value="Unassembled WGS sequence"/>
</dbReference>
<dbReference type="InterPro" id="IPR036291">
    <property type="entry name" value="NAD(P)-bd_dom_sf"/>
</dbReference>
<dbReference type="PANTHER" id="PTHR43639">
    <property type="entry name" value="OXIDOREDUCTASE, SHORT-CHAIN DEHYDROGENASE/REDUCTASE FAMILY (AFU_ORTHOLOGUE AFUA_5G02870)"/>
    <property type="match status" value="1"/>
</dbReference>
<proteinExistence type="inferred from homology"/>
<dbReference type="FunFam" id="3.40.50.720:FF:000084">
    <property type="entry name" value="Short-chain dehydrogenase reductase"/>
    <property type="match status" value="1"/>
</dbReference>
<dbReference type="EC" id="1.1.1.100" evidence="3"/>
<accession>A0A841M4I6</accession>
<evidence type="ECO:0000313" key="4">
    <source>
        <dbReference type="Proteomes" id="UP000555393"/>
    </source>
</evidence>
<comment type="similarity">
    <text evidence="1">Belongs to the short-chain dehydrogenases/reductases (SDR) family.</text>
</comment>
<keyword evidence="2 3" id="KW-0560">Oxidoreductase</keyword>
<keyword evidence="4" id="KW-1185">Reference proteome</keyword>
<organism evidence="3 4">
    <name type="scientific">Paenochrobactrum gallinarii</name>
    <dbReference type="NCBI Taxonomy" id="643673"/>
    <lineage>
        <taxon>Bacteria</taxon>
        <taxon>Pseudomonadati</taxon>
        <taxon>Pseudomonadota</taxon>
        <taxon>Alphaproteobacteria</taxon>
        <taxon>Hyphomicrobiales</taxon>
        <taxon>Brucellaceae</taxon>
        <taxon>Paenochrobactrum</taxon>
    </lineage>
</organism>
<gene>
    <name evidence="3" type="ORF">FHS77_003264</name>
</gene>
<dbReference type="GO" id="GO:0004316">
    <property type="term" value="F:3-oxoacyl-[acyl-carrier-protein] reductase (NADPH) activity"/>
    <property type="evidence" value="ECO:0007669"/>
    <property type="project" value="UniProtKB-EC"/>
</dbReference>
<dbReference type="SUPFAM" id="SSF51735">
    <property type="entry name" value="NAD(P)-binding Rossmann-fold domains"/>
    <property type="match status" value="1"/>
</dbReference>
<dbReference type="RefSeq" id="WP_184224877.1">
    <property type="nucleotide sequence ID" value="NZ_JACIIU010000063.1"/>
</dbReference>
<dbReference type="InterPro" id="IPR002347">
    <property type="entry name" value="SDR_fam"/>
</dbReference>
<evidence type="ECO:0000256" key="2">
    <source>
        <dbReference type="ARBA" id="ARBA00023002"/>
    </source>
</evidence>
<comment type="caution">
    <text evidence="3">The sequence shown here is derived from an EMBL/GenBank/DDBJ whole genome shotgun (WGS) entry which is preliminary data.</text>
</comment>
<dbReference type="PRINTS" id="PR00081">
    <property type="entry name" value="GDHRDH"/>
</dbReference>
<evidence type="ECO:0000256" key="1">
    <source>
        <dbReference type="ARBA" id="ARBA00006484"/>
    </source>
</evidence>
<dbReference type="PANTHER" id="PTHR43639:SF1">
    <property type="entry name" value="SHORT-CHAIN DEHYDROGENASE_REDUCTASE FAMILY PROTEIN"/>
    <property type="match status" value="1"/>
</dbReference>
<reference evidence="3 4" key="1">
    <citation type="submission" date="2020-08" db="EMBL/GenBank/DDBJ databases">
        <title>Genomic Encyclopedia of Type Strains, Phase IV (KMG-IV): sequencing the most valuable type-strain genomes for metagenomic binning, comparative biology and taxonomic classification.</title>
        <authorList>
            <person name="Goeker M."/>
        </authorList>
    </citation>
    <scope>NUCLEOTIDE SEQUENCE [LARGE SCALE GENOMIC DNA]</scope>
    <source>
        <strain evidence="3 4">DSM 22336</strain>
    </source>
</reference>
<dbReference type="EMBL" id="JACIIU010000063">
    <property type="protein sequence ID" value="MBB6262679.1"/>
    <property type="molecule type" value="Genomic_DNA"/>
</dbReference>
<dbReference type="CDD" id="cd05233">
    <property type="entry name" value="SDR_c"/>
    <property type="match status" value="1"/>
</dbReference>
<dbReference type="AlphaFoldDB" id="A0A841M4I6"/>
<protein>
    <submittedName>
        <fullName evidence="3">3-oxoacyl-[acyl-carrier protein] reductase</fullName>
        <ecNumber evidence="3">1.1.1.100</ecNumber>
    </submittedName>
</protein>
<name>A0A841M4I6_9HYPH</name>
<evidence type="ECO:0000313" key="3">
    <source>
        <dbReference type="EMBL" id="MBB6262679.1"/>
    </source>
</evidence>
<sequence>MTIERVYIITGSSSGIGATLARRIAKTGTAFVLHARRSKDALEQVAEDIRSTGAHAVTVLGDLAEKGTATSLVEAAIEHFGSVDVVVANAGFPVFRSFEEGTAEDLEYAFKGNLFSLFELARAAREPLKKSEHPRLIAVGSYTAHYMRAGAPLYPMSAASKGAIEVAVRSLANNFASDKILVNCVIPGEINSNNRPVSDRLKEVEKQIPLGRLGRPEEVAEMIWFLTTPQASYITGQMFHVNGGLF</sequence>